<accession>A0ABT2BGR3</accession>
<dbReference type="PANTHER" id="PTHR43638:SF3">
    <property type="entry name" value="ALDEHYDE REDUCTASE"/>
    <property type="match status" value="1"/>
</dbReference>
<dbReference type="InterPro" id="IPR023210">
    <property type="entry name" value="NADP_OxRdtase_dom"/>
</dbReference>
<evidence type="ECO:0000313" key="3">
    <source>
        <dbReference type="Proteomes" id="UP001205861"/>
    </source>
</evidence>
<evidence type="ECO:0000313" key="2">
    <source>
        <dbReference type="EMBL" id="MCS0607083.1"/>
    </source>
</evidence>
<dbReference type="InterPro" id="IPR036812">
    <property type="entry name" value="NAD(P)_OxRdtase_dom_sf"/>
</dbReference>
<protein>
    <submittedName>
        <fullName evidence="2">Aldo/keto reductase</fullName>
    </submittedName>
</protein>
<reference evidence="2 3" key="1">
    <citation type="submission" date="2022-08" db="EMBL/GenBank/DDBJ databases">
        <title>Reclassification of Massilia species as members of the genera Telluria, Duganella, Pseudoduganella, Mokoshia gen. nov. and Zemynaea gen. nov. using orthogonal and non-orthogonal genome-based approaches.</title>
        <authorList>
            <person name="Bowman J.P."/>
        </authorList>
    </citation>
    <scope>NUCLEOTIDE SEQUENCE [LARGE SCALE GENOMIC DNA]</scope>
    <source>
        <strain evidence="2 3">JCM 31607</strain>
    </source>
</reference>
<dbReference type="PANTHER" id="PTHR43638">
    <property type="entry name" value="OXIDOREDUCTASE, ALDO/KETO REDUCTASE FAMILY PROTEIN"/>
    <property type="match status" value="1"/>
</dbReference>
<dbReference type="RefSeq" id="WP_258854852.1">
    <property type="nucleotide sequence ID" value="NZ_JANUGV010000001.1"/>
</dbReference>
<dbReference type="Gene3D" id="3.20.20.100">
    <property type="entry name" value="NADP-dependent oxidoreductase domain"/>
    <property type="match status" value="1"/>
</dbReference>
<gene>
    <name evidence="2" type="ORF">NX773_02750</name>
</gene>
<evidence type="ECO:0000259" key="1">
    <source>
        <dbReference type="Pfam" id="PF00248"/>
    </source>
</evidence>
<dbReference type="SUPFAM" id="SSF51430">
    <property type="entry name" value="NAD(P)-linked oxidoreductase"/>
    <property type="match status" value="1"/>
</dbReference>
<dbReference type="Pfam" id="PF00248">
    <property type="entry name" value="Aldo_ket_red"/>
    <property type="match status" value="1"/>
</dbReference>
<keyword evidence="3" id="KW-1185">Reference proteome</keyword>
<name>A0ABT2BGR3_9BURK</name>
<comment type="caution">
    <text evidence="2">The sequence shown here is derived from an EMBL/GenBank/DDBJ whole genome shotgun (WGS) entry which is preliminary data.</text>
</comment>
<organism evidence="2 3">
    <name type="scientific">Massilia solisilvae</name>
    <dbReference type="NCBI Taxonomy" id="1811225"/>
    <lineage>
        <taxon>Bacteria</taxon>
        <taxon>Pseudomonadati</taxon>
        <taxon>Pseudomonadota</taxon>
        <taxon>Betaproteobacteria</taxon>
        <taxon>Burkholderiales</taxon>
        <taxon>Oxalobacteraceae</taxon>
        <taxon>Telluria group</taxon>
        <taxon>Massilia</taxon>
    </lineage>
</organism>
<dbReference type="PIRSF" id="PIRSF000097">
    <property type="entry name" value="AKR"/>
    <property type="match status" value="1"/>
</dbReference>
<feature type="domain" description="NADP-dependent oxidoreductase" evidence="1">
    <location>
        <begin position="15"/>
        <end position="263"/>
    </location>
</feature>
<dbReference type="PRINTS" id="PR00069">
    <property type="entry name" value="ALDKETRDTASE"/>
</dbReference>
<dbReference type="InterPro" id="IPR020471">
    <property type="entry name" value="AKR"/>
</dbReference>
<proteinExistence type="predicted"/>
<dbReference type="EMBL" id="JANUGV010000001">
    <property type="protein sequence ID" value="MCS0607083.1"/>
    <property type="molecule type" value="Genomic_DNA"/>
</dbReference>
<sequence>MRTTKLPAGVEVPVLGIGTWRMGEQPERRRHELEALVCALDNGMSLIDTAEMYGDGAAEELVGEALAGRRRQAFIVSKVLPHHASAKGTIAACEASLKRMATDYIDLYLLHWRGGVPLAETVDALERLASDGKIRYWGVSNFDTGDMEELLALPGGRKVQTNQVLYNLMRRGIEFDLLPWSRQHAMPVMAYSPLEQGVLLGQAEVLRLADEYSTTPAQIALAWVLRDEQVIAIPKAGTPRHVRQARAALDLRLSPIDLQALDRAFPPPRRKVPLEMI</sequence>
<dbReference type="Proteomes" id="UP001205861">
    <property type="component" value="Unassembled WGS sequence"/>
</dbReference>
<dbReference type="CDD" id="cd19138">
    <property type="entry name" value="AKR_YeaE"/>
    <property type="match status" value="1"/>
</dbReference>